<dbReference type="SUPFAM" id="SSF49363">
    <property type="entry name" value="Purple acid phosphatase, N-terminal domain"/>
    <property type="match status" value="1"/>
</dbReference>
<dbReference type="InterPro" id="IPR029052">
    <property type="entry name" value="Metallo-depent_PP-like"/>
</dbReference>
<feature type="chain" id="PRO_5001949136" evidence="3">
    <location>
        <begin position="37"/>
        <end position="1092"/>
    </location>
</feature>
<dbReference type="InterPro" id="IPR013783">
    <property type="entry name" value="Ig-like_fold"/>
</dbReference>
<evidence type="ECO:0000256" key="3">
    <source>
        <dbReference type="SAM" id="SignalP"/>
    </source>
</evidence>
<organism evidence="5 6">
    <name type="scientific">Colwellia psychrerythraea</name>
    <name type="common">Vibrio psychroerythus</name>
    <dbReference type="NCBI Taxonomy" id="28229"/>
    <lineage>
        <taxon>Bacteria</taxon>
        <taxon>Pseudomonadati</taxon>
        <taxon>Pseudomonadota</taxon>
        <taxon>Gammaproteobacteria</taxon>
        <taxon>Alteromonadales</taxon>
        <taxon>Colwelliaceae</taxon>
        <taxon>Colwellia</taxon>
    </lineage>
</organism>
<dbReference type="Gene3D" id="2.60.40.380">
    <property type="entry name" value="Purple acid phosphatase-like, N-terminal"/>
    <property type="match status" value="1"/>
</dbReference>
<dbReference type="InterPro" id="IPR035986">
    <property type="entry name" value="PKD_dom_sf"/>
</dbReference>
<comment type="cofactor">
    <cofactor evidence="1">
        <name>Ca(2+)</name>
        <dbReference type="ChEBI" id="CHEBI:29108"/>
    </cofactor>
</comment>
<feature type="domain" description="PKD" evidence="4">
    <location>
        <begin position="674"/>
        <end position="762"/>
    </location>
</feature>
<dbReference type="InterPro" id="IPR007280">
    <property type="entry name" value="Peptidase_C_arc/bac"/>
</dbReference>
<feature type="domain" description="PKD" evidence="4">
    <location>
        <begin position="481"/>
        <end position="564"/>
    </location>
</feature>
<reference evidence="5 6" key="1">
    <citation type="submission" date="2014-08" db="EMBL/GenBank/DDBJ databases">
        <title>Genomic and Phenotypic Diversity of Colwellia psychrerythraea strains from Disparate Marine Basins.</title>
        <authorList>
            <person name="Techtmann S.M."/>
            <person name="Stelling S.C."/>
            <person name="Utturkar S.M."/>
            <person name="Alshibli N."/>
            <person name="Harris A."/>
            <person name="Brown S.D."/>
            <person name="Hazen T.C."/>
        </authorList>
    </citation>
    <scope>NUCLEOTIDE SEQUENCE [LARGE SCALE GENOMIC DNA]</scope>
    <source>
        <strain evidence="5 6">GAB14E</strain>
    </source>
</reference>
<sequence>MITKTKSNKFCHNGFAKNIITTTLLLTLASTTNAWAAEIVRGPYVQMATDKSMTIRWKTDVATNSQVSFGNAVDALSNKVLEDELTTDHEVNIEGLSALTRYYYSIGSSAEQLDGNNAETFFETSPTTGEAVPTRIWILGDPGRAGDNPTTLDQKIVRDGYYNFANGKHTNFWMMLGDNAYPDGTIEEYQNAVFNQYPKMLKQSTLWPAMGNHDNRTAKVETGTGGYYDLFTMPTKGEAGGVPSNTEGYFSFDYGNIHVISLNSSDEEHYDVDVTTNADGSITYSGAPMAQWLEDDLASSNAEWLVVIFHHPVYGKSGHDSDTEYNMVKMREVFNPILEKHGVDLVMMGHNHFYTRTALINGHYGNSSTFDSSKHILNGGNGRIDGDGAYVKTAGKANDGTIYITHGASSGDGNGHAEVVTDEDKASGKRHPSDYIYGGRGSMLLEINNKTLKMNVLNPQGVVKDYFTIEHTDKNPPINIKPEAIINGPYVATTADEISFSSAGSKDSDGLISNFLWNFGDDTTSNEENPSHRYLSANDYTVTLQVRDNKGAVDIVTTTASITAGVIDNTLVNGEYRLLSGVASSEQHFNINIPVNATDLTFSLSDGSGDADLYLNQGLPASMNDFDCRPYKPGNNEFCEVPAVVEGAYHVMVRGYKGFDDVKLTVTFGLNNQPPIALISPVDPSTVGNLVSFQGANSTDPDGEIVSYNWDFANGDISSEINPNYIFDTIGTYVVSLTVEDDLGLTDTATIELNVTETDVNQTITDACLQNAEIKSQGKLLLDTTYCLAEIIDGGQLQFSYYVESEDVDKTLNVYTEHGEGNANIYHQYKSRPTTLQYDNVANNDDNKEHIQLSNVQGGWHYIHVRANDTFAGTSLKISFDNNQQPQADINGPYNSSISQAVTFSSAGSFDIDGNIVAYDWDFGDDEVSKLENPTHQYANSGVYSASLTVTDNQGISHTDTAQVIITSEPVSEIINACENGGSVISGSRVYADTAYCLANTSDQGQVQLSYMVKSENAGKNLEINLRYGDGNADMLYRLDFRPTESTYDKKSASEGNNETIVVESIQQGWSYIHIKANPNFSAPTLYLRYID</sequence>
<dbReference type="Gene3D" id="2.60.120.380">
    <property type="match status" value="3"/>
</dbReference>
<dbReference type="InterPro" id="IPR039331">
    <property type="entry name" value="PAPs-like"/>
</dbReference>
<name>A0A099KLA3_COLPS</name>
<dbReference type="CDD" id="cd00146">
    <property type="entry name" value="PKD"/>
    <property type="match status" value="3"/>
</dbReference>
<dbReference type="Pfam" id="PF04151">
    <property type="entry name" value="PPC"/>
    <property type="match status" value="2"/>
</dbReference>
<dbReference type="Gene3D" id="2.60.40.10">
    <property type="entry name" value="Immunoglobulins"/>
    <property type="match status" value="3"/>
</dbReference>
<dbReference type="SUPFAM" id="SSF49299">
    <property type="entry name" value="PKD domain"/>
    <property type="match status" value="3"/>
</dbReference>
<evidence type="ECO:0000313" key="5">
    <source>
        <dbReference type="EMBL" id="KGJ91206.1"/>
    </source>
</evidence>
<comment type="caution">
    <text evidence="5">The sequence shown here is derived from an EMBL/GenBank/DDBJ whole genome shotgun (WGS) entry which is preliminary data.</text>
</comment>
<dbReference type="PATRIC" id="fig|28229.3.peg.3082"/>
<feature type="domain" description="PKD" evidence="4">
    <location>
        <begin position="885"/>
        <end position="973"/>
    </location>
</feature>
<dbReference type="InterPro" id="IPR022409">
    <property type="entry name" value="PKD/Chitinase_dom"/>
</dbReference>
<gene>
    <name evidence="5" type="ORF">GAB14E_3358</name>
</gene>
<dbReference type="SMART" id="SM00089">
    <property type="entry name" value="PKD"/>
    <property type="match status" value="3"/>
</dbReference>
<dbReference type="OrthoDB" id="6278496at2"/>
<feature type="signal peptide" evidence="3">
    <location>
        <begin position="1"/>
        <end position="36"/>
    </location>
</feature>
<dbReference type="PANTHER" id="PTHR22953:SF153">
    <property type="entry name" value="PURPLE ACID PHOSPHATASE"/>
    <property type="match status" value="1"/>
</dbReference>
<dbReference type="Pfam" id="PF18911">
    <property type="entry name" value="PKD_4"/>
    <property type="match status" value="3"/>
</dbReference>
<dbReference type="InterPro" id="IPR008963">
    <property type="entry name" value="Purple_acid_Pase-like_N"/>
</dbReference>
<dbReference type="AlphaFoldDB" id="A0A099KLA3"/>
<dbReference type="PROSITE" id="PS50093">
    <property type="entry name" value="PKD"/>
    <property type="match status" value="3"/>
</dbReference>
<keyword evidence="2 3" id="KW-0732">Signal</keyword>
<protein>
    <submittedName>
        <fullName evidence="5">Metallophosphoesterase</fullName>
    </submittedName>
</protein>
<evidence type="ECO:0000256" key="1">
    <source>
        <dbReference type="ARBA" id="ARBA00001913"/>
    </source>
</evidence>
<evidence type="ECO:0000259" key="4">
    <source>
        <dbReference type="PROSITE" id="PS50093"/>
    </source>
</evidence>
<accession>A0A099KLA3</accession>
<dbReference type="PANTHER" id="PTHR22953">
    <property type="entry name" value="ACID PHOSPHATASE RELATED"/>
    <property type="match status" value="1"/>
</dbReference>
<dbReference type="EMBL" id="JQEC01000042">
    <property type="protein sequence ID" value="KGJ91206.1"/>
    <property type="molecule type" value="Genomic_DNA"/>
</dbReference>
<dbReference type="RefSeq" id="WP_052093804.1">
    <property type="nucleotide sequence ID" value="NZ_JQEC01000042.1"/>
</dbReference>
<dbReference type="Proteomes" id="UP000029868">
    <property type="component" value="Unassembled WGS sequence"/>
</dbReference>
<dbReference type="InterPro" id="IPR004843">
    <property type="entry name" value="Calcineurin-like_PHP"/>
</dbReference>
<dbReference type="SUPFAM" id="SSF56300">
    <property type="entry name" value="Metallo-dependent phosphatases"/>
    <property type="match status" value="1"/>
</dbReference>
<dbReference type="Pfam" id="PF00149">
    <property type="entry name" value="Metallophos"/>
    <property type="match status" value="1"/>
</dbReference>
<dbReference type="Gene3D" id="3.60.21.10">
    <property type="match status" value="1"/>
</dbReference>
<dbReference type="InterPro" id="IPR015914">
    <property type="entry name" value="PAPs_N"/>
</dbReference>
<dbReference type="InterPro" id="IPR000601">
    <property type="entry name" value="PKD_dom"/>
</dbReference>
<dbReference type="Pfam" id="PF16656">
    <property type="entry name" value="Pur_ac_phosph_N"/>
    <property type="match status" value="1"/>
</dbReference>
<proteinExistence type="predicted"/>
<evidence type="ECO:0000313" key="6">
    <source>
        <dbReference type="Proteomes" id="UP000029868"/>
    </source>
</evidence>
<evidence type="ECO:0000256" key="2">
    <source>
        <dbReference type="ARBA" id="ARBA00022729"/>
    </source>
</evidence>
<dbReference type="GO" id="GO:0003993">
    <property type="term" value="F:acid phosphatase activity"/>
    <property type="evidence" value="ECO:0007669"/>
    <property type="project" value="InterPro"/>
</dbReference>
<dbReference type="GO" id="GO:0046872">
    <property type="term" value="F:metal ion binding"/>
    <property type="evidence" value="ECO:0007669"/>
    <property type="project" value="InterPro"/>
</dbReference>